<accession>A0A5M6ITK6</accession>
<proteinExistence type="predicted"/>
<keyword evidence="2" id="KW-1185">Reference proteome</keyword>
<protein>
    <submittedName>
        <fullName evidence="1">Uncharacterized protein</fullName>
    </submittedName>
</protein>
<dbReference type="RefSeq" id="WP_150041424.1">
    <property type="nucleotide sequence ID" value="NZ_OW485606.1"/>
</dbReference>
<organism evidence="1 2">
    <name type="scientific">Rhodovastum atsumiense</name>
    <dbReference type="NCBI Taxonomy" id="504468"/>
    <lineage>
        <taxon>Bacteria</taxon>
        <taxon>Pseudomonadati</taxon>
        <taxon>Pseudomonadota</taxon>
        <taxon>Alphaproteobacteria</taxon>
        <taxon>Acetobacterales</taxon>
        <taxon>Acetobacteraceae</taxon>
        <taxon>Rhodovastum</taxon>
    </lineage>
</organism>
<gene>
    <name evidence="1" type="ORF">F1189_13905</name>
</gene>
<name>A0A5M6ITK6_9PROT</name>
<sequence length="76" mass="8773">MTEQPTENALRELLAEGLNLCVRARRLDELTLAAEGRSLGNQTPDHARCLTPHLWVMDQYDRDLADWEARTRKALR</sequence>
<dbReference type="AlphaFoldDB" id="A0A5M6ITK6"/>
<dbReference type="Proteomes" id="UP000325255">
    <property type="component" value="Unassembled WGS sequence"/>
</dbReference>
<reference evidence="1 2" key="1">
    <citation type="submission" date="2019-09" db="EMBL/GenBank/DDBJ databases">
        <title>Genome sequence of Rhodovastum atsumiense, a diverse member of the Acetobacteraceae family of non-sulfur purple photosynthetic bacteria.</title>
        <authorList>
            <person name="Meyer T."/>
            <person name="Kyndt J."/>
        </authorList>
    </citation>
    <scope>NUCLEOTIDE SEQUENCE [LARGE SCALE GENOMIC DNA]</scope>
    <source>
        <strain evidence="1 2">DSM 21279</strain>
    </source>
</reference>
<evidence type="ECO:0000313" key="2">
    <source>
        <dbReference type="Proteomes" id="UP000325255"/>
    </source>
</evidence>
<evidence type="ECO:0000313" key="1">
    <source>
        <dbReference type="EMBL" id="KAA5611650.1"/>
    </source>
</evidence>
<dbReference type="OrthoDB" id="8453750at2"/>
<dbReference type="EMBL" id="VWPK01000019">
    <property type="protein sequence ID" value="KAA5611650.1"/>
    <property type="molecule type" value="Genomic_DNA"/>
</dbReference>
<comment type="caution">
    <text evidence="1">The sequence shown here is derived from an EMBL/GenBank/DDBJ whole genome shotgun (WGS) entry which is preliminary data.</text>
</comment>